<evidence type="ECO:0000259" key="2">
    <source>
        <dbReference type="PROSITE" id="PS50172"/>
    </source>
</evidence>
<dbReference type="CDD" id="cd17718">
    <property type="entry name" value="BRCT_TopBP1_rpt3"/>
    <property type="match status" value="1"/>
</dbReference>
<evidence type="ECO:0000256" key="1">
    <source>
        <dbReference type="ARBA" id="ARBA00022737"/>
    </source>
</evidence>
<dbReference type="Pfam" id="PF00533">
    <property type="entry name" value="BRCT"/>
    <property type="match status" value="1"/>
</dbReference>
<dbReference type="Proteomes" id="UP001176940">
    <property type="component" value="Unassembled WGS sequence"/>
</dbReference>
<gene>
    <name evidence="3" type="ORF">RIMI_LOCUS8635513</name>
</gene>
<name>A0ABN9LFE4_9NEOB</name>
<dbReference type="Pfam" id="PF12738">
    <property type="entry name" value="PTCB-BRCT"/>
    <property type="match status" value="1"/>
</dbReference>
<dbReference type="SMART" id="SM00292">
    <property type="entry name" value="BRCT"/>
    <property type="match status" value="2"/>
</dbReference>
<keyword evidence="4" id="KW-1185">Reference proteome</keyword>
<dbReference type="Gene3D" id="3.40.50.10190">
    <property type="entry name" value="BRCT domain"/>
    <property type="match status" value="2"/>
</dbReference>
<comment type="caution">
    <text evidence="3">The sequence shown here is derived from an EMBL/GenBank/DDBJ whole genome shotgun (WGS) entry which is preliminary data.</text>
</comment>
<reference evidence="3" key="1">
    <citation type="submission" date="2023-07" db="EMBL/GenBank/DDBJ databases">
        <authorList>
            <person name="Stuckert A."/>
        </authorList>
    </citation>
    <scope>NUCLEOTIDE SEQUENCE</scope>
</reference>
<keyword evidence="1" id="KW-0677">Repeat</keyword>
<dbReference type="CDD" id="cd17731">
    <property type="entry name" value="BRCT_TopBP1_rpt2_like"/>
    <property type="match status" value="1"/>
</dbReference>
<accession>A0ABN9LFE4</accession>
<dbReference type="InterPro" id="IPR059215">
    <property type="entry name" value="BRCT2_TopBP1-like"/>
</dbReference>
<evidence type="ECO:0000313" key="4">
    <source>
        <dbReference type="Proteomes" id="UP001176940"/>
    </source>
</evidence>
<dbReference type="InterPro" id="IPR036420">
    <property type="entry name" value="BRCT_dom_sf"/>
</dbReference>
<feature type="domain" description="BRCT" evidence="2">
    <location>
        <begin position="92"/>
        <end position="181"/>
    </location>
</feature>
<evidence type="ECO:0000313" key="3">
    <source>
        <dbReference type="EMBL" id="CAJ0940496.1"/>
    </source>
</evidence>
<proteinExistence type="predicted"/>
<feature type="domain" description="BRCT" evidence="2">
    <location>
        <begin position="251"/>
        <end position="336"/>
    </location>
</feature>
<dbReference type="PANTHER" id="PTHR13561">
    <property type="entry name" value="DNA REPLICATION REGULATOR DPB11-RELATED"/>
    <property type="match status" value="1"/>
</dbReference>
<sequence>MEKRAQTRAKTRAFCDACVVFDENRTHRKCNLLRFRASDASVGNDARGEKRHPKNARVPYVKHRGASPLRRRRNSGATLMIISHTDVTMEEYLCPIFLGCTICVTGLSSLDRKEVQRLSSLHGGQYTGQLKMNESTHLIVHEAKGQKYECARKWNVHCVSIQWFFDSIERGFCQDESMYKMDPVFSSKSMPDTSTPTSSNKIENRALSDVSHISNISTSCVNESAFNSVMSTRLEPPPDTLENLDISSLQAPDDLLDGCRIYVCGFGGRKLDKLRRLINCGGGVRFNQLTGDLTHVIVGENDEELKQFLNRTDHRSVLSYLKVLATLRPRSDVQYL</sequence>
<organism evidence="3 4">
    <name type="scientific">Ranitomeya imitator</name>
    <name type="common">mimic poison frog</name>
    <dbReference type="NCBI Taxonomy" id="111125"/>
    <lineage>
        <taxon>Eukaryota</taxon>
        <taxon>Metazoa</taxon>
        <taxon>Chordata</taxon>
        <taxon>Craniata</taxon>
        <taxon>Vertebrata</taxon>
        <taxon>Euteleostomi</taxon>
        <taxon>Amphibia</taxon>
        <taxon>Batrachia</taxon>
        <taxon>Anura</taxon>
        <taxon>Neobatrachia</taxon>
        <taxon>Hyloidea</taxon>
        <taxon>Dendrobatidae</taxon>
        <taxon>Dendrobatinae</taxon>
        <taxon>Ranitomeya</taxon>
    </lineage>
</organism>
<dbReference type="InterPro" id="IPR001357">
    <property type="entry name" value="BRCT_dom"/>
</dbReference>
<dbReference type="EMBL" id="CAUEEQ010017296">
    <property type="protein sequence ID" value="CAJ0940496.1"/>
    <property type="molecule type" value="Genomic_DNA"/>
</dbReference>
<dbReference type="SUPFAM" id="SSF52113">
    <property type="entry name" value="BRCT domain"/>
    <property type="match status" value="2"/>
</dbReference>
<dbReference type="PROSITE" id="PS50172">
    <property type="entry name" value="BRCT"/>
    <property type="match status" value="2"/>
</dbReference>
<dbReference type="PANTHER" id="PTHR13561:SF20">
    <property type="entry name" value="DNA TOPOISOMERASE 2-BINDING PROTEIN 1"/>
    <property type="match status" value="1"/>
</dbReference>
<protein>
    <recommendedName>
        <fullName evidence="2">BRCT domain-containing protein</fullName>
    </recommendedName>
</protein>